<proteinExistence type="predicted"/>
<keyword evidence="4" id="KW-1185">Reference proteome</keyword>
<feature type="domain" description="DNA2/NAM7 helicase helicase" evidence="2">
    <location>
        <begin position="406"/>
        <end position="453"/>
    </location>
</feature>
<dbReference type="InterPro" id="IPR027417">
    <property type="entry name" value="P-loop_NTPase"/>
</dbReference>
<dbReference type="SUPFAM" id="SSF54001">
    <property type="entry name" value="Cysteine proteinases"/>
    <property type="match status" value="1"/>
</dbReference>
<name>A0AAV0NLW7_9ROSI</name>
<dbReference type="GO" id="GO:0043139">
    <property type="term" value="F:5'-3' DNA helicase activity"/>
    <property type="evidence" value="ECO:0007669"/>
    <property type="project" value="TreeGrafter"/>
</dbReference>
<dbReference type="Pfam" id="PF13086">
    <property type="entry name" value="AAA_11"/>
    <property type="match status" value="1"/>
</dbReference>
<evidence type="ECO:0000259" key="2">
    <source>
        <dbReference type="Pfam" id="PF13086"/>
    </source>
</evidence>
<dbReference type="PANTHER" id="PTHR43788">
    <property type="entry name" value="DNA2/NAM7 HELICASE FAMILY MEMBER"/>
    <property type="match status" value="1"/>
</dbReference>
<comment type="caution">
    <text evidence="3">The sequence shown here is derived from an EMBL/GenBank/DDBJ whole genome shotgun (WGS) entry which is preliminary data.</text>
</comment>
<feature type="compositionally biased region" description="Basic and acidic residues" evidence="1">
    <location>
        <begin position="168"/>
        <end position="180"/>
    </location>
</feature>
<reference evidence="3" key="1">
    <citation type="submission" date="2022-08" db="EMBL/GenBank/DDBJ databases">
        <authorList>
            <person name="Gutierrez-Valencia J."/>
        </authorList>
    </citation>
    <scope>NUCLEOTIDE SEQUENCE</scope>
</reference>
<feature type="region of interest" description="Disordered" evidence="1">
    <location>
        <begin position="164"/>
        <end position="198"/>
    </location>
</feature>
<dbReference type="Proteomes" id="UP001154282">
    <property type="component" value="Unassembled WGS sequence"/>
</dbReference>
<organism evidence="3 4">
    <name type="scientific">Linum tenue</name>
    <dbReference type="NCBI Taxonomy" id="586396"/>
    <lineage>
        <taxon>Eukaryota</taxon>
        <taxon>Viridiplantae</taxon>
        <taxon>Streptophyta</taxon>
        <taxon>Embryophyta</taxon>
        <taxon>Tracheophyta</taxon>
        <taxon>Spermatophyta</taxon>
        <taxon>Magnoliopsida</taxon>
        <taxon>eudicotyledons</taxon>
        <taxon>Gunneridae</taxon>
        <taxon>Pentapetalae</taxon>
        <taxon>rosids</taxon>
        <taxon>fabids</taxon>
        <taxon>Malpighiales</taxon>
        <taxon>Linaceae</taxon>
        <taxon>Linum</taxon>
    </lineage>
</organism>
<dbReference type="InterPro" id="IPR038765">
    <property type="entry name" value="Papain-like_cys_pep_sf"/>
</dbReference>
<gene>
    <name evidence="3" type="ORF">LITE_LOCUS34055</name>
</gene>
<evidence type="ECO:0000313" key="3">
    <source>
        <dbReference type="EMBL" id="CAI0459545.1"/>
    </source>
</evidence>
<evidence type="ECO:0000256" key="1">
    <source>
        <dbReference type="SAM" id="MobiDB-lite"/>
    </source>
</evidence>
<dbReference type="EMBL" id="CAMGYJ010000008">
    <property type="protein sequence ID" value="CAI0459545.1"/>
    <property type="molecule type" value="Genomic_DNA"/>
</dbReference>
<dbReference type="Gene3D" id="3.90.70.10">
    <property type="entry name" value="Cysteine proteinases"/>
    <property type="match status" value="1"/>
</dbReference>
<sequence length="488" mass="55496">MTKGGTSSSSPKSFSWRKRGVLSPIRTARHNTCVYRAFCDVADARARIMIRRSKKSSDLEFARFSAYKLWAREKDWAYGEGNRRLYFHKFYCNTSRLLPTAESSKDEKFMKYKLIDFEEVLPKDQPNAVEFVKESLKSDGPVMGGFRVLYDYLDGGPYLAAGENVPLSKDDKRRPPKVDDPYGPTQLSPEDQQPPEEVDPVAAKALEASKNPSNKRYRGHAVCIVGFCTDKGIDYFEVQESQGRLAWVEGFRKVSVEAFRSFYLPVLERWYAGLRQGVVYRLVAYRSMKDALIQLSKGVDKGLASDLVPVVFVERQPTLSKKDATFTQFNSDLDHSQLHVFRLSRFCSCAKVKLVRLGHQTHLLPRVLDSALDELISLPMSGSHANFLWSTTWRRQLSNDIRKEMKLDSTSFDLVIIDVAAQALEIACWMPLLKGSRCIFAGDHLRLPQTIQSVEADKKGLGRILIDRLAELYGDELTSMLIVQYSMH</sequence>
<dbReference type="PANTHER" id="PTHR43788:SF8">
    <property type="entry name" value="DNA-BINDING PROTEIN SMUBP-2"/>
    <property type="match status" value="1"/>
</dbReference>
<dbReference type="Gene3D" id="3.40.50.300">
    <property type="entry name" value="P-loop containing nucleotide triphosphate hydrolases"/>
    <property type="match status" value="1"/>
</dbReference>
<dbReference type="AlphaFoldDB" id="A0AAV0NLW7"/>
<accession>A0AAV0NLW7</accession>
<protein>
    <recommendedName>
        <fullName evidence="2">DNA2/NAM7 helicase helicase domain-containing protein</fullName>
    </recommendedName>
</protein>
<dbReference type="InterPro" id="IPR050534">
    <property type="entry name" value="Coronavir_polyprotein_1ab"/>
</dbReference>
<dbReference type="InterPro" id="IPR041677">
    <property type="entry name" value="DNA2/NAM7_AAA_11"/>
</dbReference>
<evidence type="ECO:0000313" key="4">
    <source>
        <dbReference type="Proteomes" id="UP001154282"/>
    </source>
</evidence>